<dbReference type="InterPro" id="IPR035897">
    <property type="entry name" value="Toll_tir_struct_dom_sf"/>
</dbReference>
<proteinExistence type="inferred from homology"/>
<dbReference type="Pfam" id="PF00931">
    <property type="entry name" value="NB-ARC"/>
    <property type="match status" value="1"/>
</dbReference>
<sequence length="1016" mass="112517">MGIEEIAGCIPCSSSSVHRWKYDVFVSFKGEDIRKTFAAHLFRALKQAGFSYFEDKDKVEAGIFHEPNLVDTICHSRVSLVVFTADYADSRLGLDELVEILECNRRFRDHQGHVVLPIFYDVEPSDVRKQSGGFGDGFGRCLATQADDLEVQKWRDSLKEAGNLSGWHLSRDANGDQTDFIEQIVGHLFKIIPRTSSPCAIGVDSFVDDVISLLQIGSEDDVRVVGIWGMEGIGKTTVAKVVCDRLFREFEGISFLENVGDANEGTILLLQKRLLHDVLQVQGLDIYDFNSNVNDIKHVLHRKRILLVLDGITKKDQIEYFGAGDREWLQYGSRILITTREEQLLEDLKVDDKYMLPGLGSKESLQLMSRHTFSKDQPKEGYEELSKSLVHYAGGLPMVLERFGSFLSSKKNQWHEILEKLVKDPHLDSIGISLDPFSSLRPSVGPFGGHGGDSFDDQTFSDIRKITIVVGSVIESITIEYDQNGCLVSSPRHGGSWGGQAWAVPLDYPNEYLISVFGYITEDSYQVINSLIFHSNKRSYGPFGNKEGKFFKFPPVDGKIIGFHGSCGFYLDSIGAYFGPVSHPYPFEVIGPFGNGENRWDDGKNTDVRQIVVVSGSAIESINITYEEGRSFGHGASDGGEINTINLDWLTEYLTSVSGYIANDLGSTIIHSLTFQSNKRTYGPFGTETGRKFSFPATGGKIIGFYGSSGSHLQSLGAYFEPISHLYPIKYLGPFGGQGGDPWDDGKFNGVKKIKIMLENVVNCISFEYDACGESIWSSTHGHSGNGDIRVVNLDYPREFLTSVSGYIRPDYPAIQSLTFESNIRRHGPFGKEEGRSFSCSSTCNKIIGFHGRSSVRLDALGVYSEPISDLRFLKSIGPFGGHGGSPWEDGDSTGVREIIVKGGSAIDSITVEYDKNGSVVQGPRHGGDGGHKTLKIKLDYPREYLISFSGYFGDISGYTLVRSLTFRSNEKTFGPIGVEDGKYFSLPSTGRKIVRFHGRSGLYLDSLGAHFELEP</sequence>
<dbReference type="InterPro" id="IPR001229">
    <property type="entry name" value="Jacalin-like_lectin_dom"/>
</dbReference>
<dbReference type="Gene3D" id="3.40.50.10140">
    <property type="entry name" value="Toll/interleukin-1 receptor homology (TIR) domain"/>
    <property type="match status" value="1"/>
</dbReference>
<dbReference type="GeneID" id="115726605"/>
<accession>A0ABM3GUX8</accession>
<dbReference type="PRINTS" id="PR00364">
    <property type="entry name" value="DISEASERSIST"/>
</dbReference>
<keyword evidence="5" id="KW-1185">Reference proteome</keyword>
<feature type="domain" description="TIR" evidence="3">
    <location>
        <begin position="20"/>
        <end position="192"/>
    </location>
</feature>
<feature type="domain" description="Jacalin-type lectin" evidence="4">
    <location>
        <begin position="584"/>
        <end position="722"/>
    </location>
</feature>
<dbReference type="SUPFAM" id="SSF52200">
    <property type="entry name" value="Toll/Interleukin receptor TIR domain"/>
    <property type="match status" value="1"/>
</dbReference>
<dbReference type="InterPro" id="IPR042197">
    <property type="entry name" value="Apaf_helical"/>
</dbReference>
<feature type="domain" description="Jacalin-type lectin" evidence="4">
    <location>
        <begin position="729"/>
        <end position="867"/>
    </location>
</feature>
<evidence type="ECO:0000313" key="5">
    <source>
        <dbReference type="Proteomes" id="UP000827889"/>
    </source>
</evidence>
<dbReference type="PROSITE" id="PS51752">
    <property type="entry name" value="JACALIN_LECTIN"/>
    <property type="match status" value="4"/>
</dbReference>
<reference evidence="6" key="1">
    <citation type="submission" date="2025-08" db="UniProtKB">
        <authorList>
            <consortium name="RefSeq"/>
        </authorList>
    </citation>
    <scope>IDENTIFICATION</scope>
    <source>
        <tissue evidence="6">Leaf</tissue>
    </source>
</reference>
<dbReference type="RefSeq" id="XP_048128151.1">
    <property type="nucleotide sequence ID" value="XM_048272194.1"/>
</dbReference>
<evidence type="ECO:0000259" key="3">
    <source>
        <dbReference type="PROSITE" id="PS50104"/>
    </source>
</evidence>
<comment type="similarity">
    <text evidence="1">Belongs to the jacalin lectin family.</text>
</comment>
<protein>
    <submittedName>
        <fullName evidence="6">Jacalin-related lectin 4-like</fullName>
    </submittedName>
</protein>
<dbReference type="Pfam" id="PF01582">
    <property type="entry name" value="TIR"/>
    <property type="match status" value="1"/>
</dbReference>
<organism evidence="5 6">
    <name type="scientific">Rhodamnia argentea</name>
    <dbReference type="NCBI Taxonomy" id="178133"/>
    <lineage>
        <taxon>Eukaryota</taxon>
        <taxon>Viridiplantae</taxon>
        <taxon>Streptophyta</taxon>
        <taxon>Embryophyta</taxon>
        <taxon>Tracheophyta</taxon>
        <taxon>Spermatophyta</taxon>
        <taxon>Magnoliopsida</taxon>
        <taxon>eudicotyledons</taxon>
        <taxon>Gunneridae</taxon>
        <taxon>Pentapetalae</taxon>
        <taxon>rosids</taxon>
        <taxon>malvids</taxon>
        <taxon>Myrtales</taxon>
        <taxon>Myrtaceae</taxon>
        <taxon>Myrtoideae</taxon>
        <taxon>Myrteae</taxon>
        <taxon>Australasian group</taxon>
        <taxon>Rhodamnia</taxon>
    </lineage>
</organism>
<dbReference type="CDD" id="cd09612">
    <property type="entry name" value="Jacalin"/>
    <property type="match status" value="4"/>
</dbReference>
<name>A0ABM3GUX8_9MYRT</name>
<dbReference type="SMART" id="SM00915">
    <property type="entry name" value="Jacalin"/>
    <property type="match status" value="4"/>
</dbReference>
<dbReference type="Proteomes" id="UP000827889">
    <property type="component" value="Chromosome 11"/>
</dbReference>
<dbReference type="PROSITE" id="PS50104">
    <property type="entry name" value="TIR"/>
    <property type="match status" value="1"/>
</dbReference>
<dbReference type="Pfam" id="PF01419">
    <property type="entry name" value="Jacalin"/>
    <property type="match status" value="4"/>
</dbReference>
<gene>
    <name evidence="6" type="primary">LOC115726605</name>
</gene>
<feature type="domain" description="Jacalin-type lectin" evidence="4">
    <location>
        <begin position="441"/>
        <end position="580"/>
    </location>
</feature>
<keyword evidence="2" id="KW-0430">Lectin</keyword>
<evidence type="ECO:0000256" key="2">
    <source>
        <dbReference type="ARBA" id="ARBA00022734"/>
    </source>
</evidence>
<dbReference type="InterPro" id="IPR002182">
    <property type="entry name" value="NB-ARC"/>
</dbReference>
<dbReference type="SUPFAM" id="SSF52540">
    <property type="entry name" value="P-loop containing nucleoside triphosphate hydrolases"/>
    <property type="match status" value="1"/>
</dbReference>
<dbReference type="PANTHER" id="PTHR47293">
    <property type="entry name" value="JACALIN-RELATED LECTIN 3"/>
    <property type="match status" value="1"/>
</dbReference>
<dbReference type="InterPro" id="IPR036404">
    <property type="entry name" value="Jacalin-like_lectin_dom_sf"/>
</dbReference>
<dbReference type="SMART" id="SM00255">
    <property type="entry name" value="TIR"/>
    <property type="match status" value="1"/>
</dbReference>
<dbReference type="Gene3D" id="1.10.8.430">
    <property type="entry name" value="Helical domain of apoptotic protease-activating factors"/>
    <property type="match status" value="1"/>
</dbReference>
<dbReference type="Gene3D" id="3.40.50.300">
    <property type="entry name" value="P-loop containing nucleotide triphosphate hydrolases"/>
    <property type="match status" value="1"/>
</dbReference>
<dbReference type="Gene3D" id="2.100.10.30">
    <property type="entry name" value="Jacalin-like lectin domain"/>
    <property type="match status" value="4"/>
</dbReference>
<dbReference type="InterPro" id="IPR000157">
    <property type="entry name" value="TIR_dom"/>
</dbReference>
<evidence type="ECO:0000259" key="4">
    <source>
        <dbReference type="PROSITE" id="PS51752"/>
    </source>
</evidence>
<evidence type="ECO:0000256" key="1">
    <source>
        <dbReference type="ARBA" id="ARBA00006568"/>
    </source>
</evidence>
<evidence type="ECO:0000313" key="6">
    <source>
        <dbReference type="RefSeq" id="XP_048128151.1"/>
    </source>
</evidence>
<feature type="domain" description="Jacalin-type lectin" evidence="4">
    <location>
        <begin position="874"/>
        <end position="1014"/>
    </location>
</feature>
<dbReference type="PANTHER" id="PTHR47293:SF68">
    <property type="entry name" value="JACALIN-RELATED LECTIN 3"/>
    <property type="match status" value="1"/>
</dbReference>
<dbReference type="SUPFAM" id="SSF51101">
    <property type="entry name" value="Mannose-binding lectins"/>
    <property type="match status" value="4"/>
</dbReference>
<dbReference type="InterPro" id="IPR033734">
    <property type="entry name" value="Jacalin-like_lectin_dom_plant"/>
</dbReference>
<dbReference type="InterPro" id="IPR027417">
    <property type="entry name" value="P-loop_NTPase"/>
</dbReference>